<evidence type="ECO:0008006" key="4">
    <source>
        <dbReference type="Google" id="ProtNLM"/>
    </source>
</evidence>
<dbReference type="EMBL" id="CP137624">
    <property type="protein sequence ID" value="WPK11338.1"/>
    <property type="molecule type" value="Genomic_DNA"/>
</dbReference>
<keyword evidence="3" id="KW-1185">Reference proteome</keyword>
<organism evidence="2 3">
    <name type="scientific">Lysinibacillus louembei</name>
    <dbReference type="NCBI Taxonomy" id="1470088"/>
    <lineage>
        <taxon>Bacteria</taxon>
        <taxon>Bacillati</taxon>
        <taxon>Bacillota</taxon>
        <taxon>Bacilli</taxon>
        <taxon>Bacillales</taxon>
        <taxon>Bacillaceae</taxon>
        <taxon>Lysinibacillus</taxon>
    </lineage>
</organism>
<feature type="transmembrane region" description="Helical" evidence="1">
    <location>
        <begin position="84"/>
        <end position="104"/>
    </location>
</feature>
<keyword evidence="1" id="KW-0812">Transmembrane</keyword>
<evidence type="ECO:0000256" key="1">
    <source>
        <dbReference type="SAM" id="Phobius"/>
    </source>
</evidence>
<keyword evidence="1" id="KW-0472">Membrane</keyword>
<keyword evidence="1" id="KW-1133">Transmembrane helix</keyword>
<accession>A0ABZ0RSY7</accession>
<dbReference type="Proteomes" id="UP001322664">
    <property type="component" value="Chromosome"/>
</dbReference>
<feature type="transmembrane region" description="Helical" evidence="1">
    <location>
        <begin position="9"/>
        <end position="33"/>
    </location>
</feature>
<proteinExistence type="predicted"/>
<gene>
    <name evidence="2" type="ORF">R6U77_15810</name>
</gene>
<dbReference type="RefSeq" id="WP_319836390.1">
    <property type="nucleotide sequence ID" value="NZ_CP137624.1"/>
</dbReference>
<evidence type="ECO:0000313" key="3">
    <source>
        <dbReference type="Proteomes" id="UP001322664"/>
    </source>
</evidence>
<protein>
    <recommendedName>
        <fullName evidence="4">MFS transporter</fullName>
    </recommendedName>
</protein>
<evidence type="ECO:0000313" key="2">
    <source>
        <dbReference type="EMBL" id="WPK11338.1"/>
    </source>
</evidence>
<name>A0ABZ0RSY7_9BACI</name>
<reference evidence="2 3" key="1">
    <citation type="submission" date="2023-09" db="EMBL/GenBank/DDBJ databases">
        <authorList>
            <person name="Page C.A."/>
            <person name="Perez-Diaz I.M."/>
        </authorList>
    </citation>
    <scope>NUCLEOTIDE SEQUENCE [LARGE SCALE GENOMIC DNA]</scope>
    <source>
        <strain evidence="2 3">Ll15</strain>
    </source>
</reference>
<sequence>MESNVSRRYIFFILGVCLLIFSPAIIFFIPSAIPMTFYFERDMWFYYTPLETYIVFGIGVALLIACCAVLFFGKKKKISIPSGILLFIGAIVLFYGSAKCYIAMNDKGLTYRGVFGSDKKHASWEDIKEVELVEVPMNESGSSKFIVELKNGEVITFKETVHVQESRGGMRWKYEEYKIPVTYTDASEVK</sequence>
<feature type="transmembrane region" description="Helical" evidence="1">
    <location>
        <begin position="53"/>
        <end position="72"/>
    </location>
</feature>